<dbReference type="AlphaFoldDB" id="A0A1J5Q7F3"/>
<proteinExistence type="predicted"/>
<protein>
    <submittedName>
        <fullName evidence="1">Uncharacterized protein</fullName>
    </submittedName>
</protein>
<reference evidence="1" key="1">
    <citation type="submission" date="2016-10" db="EMBL/GenBank/DDBJ databases">
        <title>Sequence of Gallionella enrichment culture.</title>
        <authorList>
            <person name="Poehlein A."/>
            <person name="Muehling M."/>
            <person name="Daniel R."/>
        </authorList>
    </citation>
    <scope>NUCLEOTIDE SEQUENCE</scope>
</reference>
<organism evidence="1">
    <name type="scientific">mine drainage metagenome</name>
    <dbReference type="NCBI Taxonomy" id="410659"/>
    <lineage>
        <taxon>unclassified sequences</taxon>
        <taxon>metagenomes</taxon>
        <taxon>ecological metagenomes</taxon>
    </lineage>
</organism>
<sequence>MQGVVCADGVDHLGMDRPRAFAGQAVLAFGVIDAHGFARSHTPAQVGQLLERDLCCCGQRIAPARDPERLADLTERRWIVGHHVKLDQAKRHAEFAHGIHAGLCADRGPRDQRQRGMRAQDLFQIGRPSLPEPAAEDGQIEHRLGQDFAGLLRPWKVQPRHALGRECQQQVVVGWRGTVDRAAGRARAGGCLLRLCRHGKRREHAGQEQGQDAHHSLYCSCSRNSRPGMGKPSLN</sequence>
<comment type="caution">
    <text evidence="1">The sequence shown here is derived from an EMBL/GenBank/DDBJ whole genome shotgun (WGS) entry which is preliminary data.</text>
</comment>
<name>A0A1J5Q7F3_9ZZZZ</name>
<dbReference type="EMBL" id="MLJW01001180">
    <property type="protein sequence ID" value="OIQ79641.1"/>
    <property type="molecule type" value="Genomic_DNA"/>
</dbReference>
<accession>A0A1J5Q7F3</accession>
<evidence type="ECO:0000313" key="1">
    <source>
        <dbReference type="EMBL" id="OIQ79641.1"/>
    </source>
</evidence>
<gene>
    <name evidence="1" type="ORF">GALL_386090</name>
</gene>